<evidence type="ECO:0000313" key="2">
    <source>
        <dbReference type="Proteomes" id="UP000248012"/>
    </source>
</evidence>
<dbReference type="AlphaFoldDB" id="A0A2V4NM30"/>
<organism evidence="1 2">
    <name type="scientific">Litorivita pollutaquae</name>
    <dbReference type="NCBI Taxonomy" id="2200892"/>
    <lineage>
        <taxon>Bacteria</taxon>
        <taxon>Pseudomonadati</taxon>
        <taxon>Pseudomonadota</taxon>
        <taxon>Alphaproteobacteria</taxon>
        <taxon>Rhodobacterales</taxon>
        <taxon>Paracoccaceae</taxon>
        <taxon>Litorivita</taxon>
    </lineage>
</organism>
<dbReference type="Gene3D" id="2.30.30.40">
    <property type="entry name" value="SH3 Domains"/>
    <property type="match status" value="1"/>
</dbReference>
<sequence length="187" mass="19840">MQAQNAALPAYYDVTGVASNDALNVRAAPEADAQILGTLAFDATNVAVVTLSGDRRWAMVGAGEGSGWVALRYLARQDGQEDALPAGLICSGTEPFWALMIDDRRAEFSLPDAPPIELRVGQSLSAMGYSGRYGLLLEGQDLGATAIIRREMCSDGMSDRTYGFGVDLMVGSSASNAFYAGCCRLER</sequence>
<dbReference type="Proteomes" id="UP000248012">
    <property type="component" value="Unassembled WGS sequence"/>
</dbReference>
<reference evidence="1 2" key="1">
    <citation type="submission" date="2018-05" db="EMBL/GenBank/DDBJ databases">
        <title>Oceanovita maritima gen. nov., sp. nov., a marine bacterium in the family Rhodobacteraceae isolated from surface seawater of Lundu port Xiamen, China.</title>
        <authorList>
            <person name="Hetharua B.H."/>
            <person name="Min D."/>
            <person name="Liao H."/>
            <person name="Tian Y."/>
        </authorList>
    </citation>
    <scope>NUCLEOTIDE SEQUENCE [LARGE SCALE GENOMIC DNA]</scope>
    <source>
        <strain evidence="1 2">FSX-11</strain>
    </source>
</reference>
<accession>A0A2V4NM30</accession>
<evidence type="ECO:0000313" key="1">
    <source>
        <dbReference type="EMBL" id="PYC47407.1"/>
    </source>
</evidence>
<protein>
    <submittedName>
        <fullName evidence="1">Peptide-binding protein</fullName>
    </submittedName>
</protein>
<name>A0A2V4NM30_9RHOB</name>
<gene>
    <name evidence="1" type="ORF">DI396_10605</name>
</gene>
<keyword evidence="2" id="KW-1185">Reference proteome</keyword>
<comment type="caution">
    <text evidence="1">The sequence shown here is derived from an EMBL/GenBank/DDBJ whole genome shotgun (WGS) entry which is preliminary data.</text>
</comment>
<dbReference type="OrthoDB" id="5489750at2"/>
<proteinExistence type="predicted"/>
<dbReference type="EMBL" id="QFVT01000006">
    <property type="protein sequence ID" value="PYC47407.1"/>
    <property type="molecule type" value="Genomic_DNA"/>
</dbReference>